<protein>
    <submittedName>
        <fullName evidence="2">Uncharacterized protein</fullName>
    </submittedName>
</protein>
<feature type="compositionally biased region" description="Gly residues" evidence="1">
    <location>
        <begin position="149"/>
        <end position="166"/>
    </location>
</feature>
<evidence type="ECO:0000256" key="1">
    <source>
        <dbReference type="SAM" id="MobiDB-lite"/>
    </source>
</evidence>
<dbReference type="Proteomes" id="UP000440578">
    <property type="component" value="Unassembled WGS sequence"/>
</dbReference>
<reference evidence="2 3" key="1">
    <citation type="submission" date="2019-07" db="EMBL/GenBank/DDBJ databases">
        <title>Draft genome assembly of a fouling barnacle, Amphibalanus amphitrite (Darwin, 1854): The first reference genome for Thecostraca.</title>
        <authorList>
            <person name="Kim W."/>
        </authorList>
    </citation>
    <scope>NUCLEOTIDE SEQUENCE [LARGE SCALE GENOMIC DNA]</scope>
    <source>
        <strain evidence="2">SNU_AA5</strain>
        <tissue evidence="2">Soma without cirri and trophi</tissue>
    </source>
</reference>
<proteinExistence type="predicted"/>
<evidence type="ECO:0000313" key="3">
    <source>
        <dbReference type="Proteomes" id="UP000440578"/>
    </source>
</evidence>
<keyword evidence="3" id="KW-1185">Reference proteome</keyword>
<dbReference type="EMBL" id="VIIS01002170">
    <property type="protein sequence ID" value="KAF0287736.1"/>
    <property type="molecule type" value="Genomic_DNA"/>
</dbReference>
<feature type="region of interest" description="Disordered" evidence="1">
    <location>
        <begin position="126"/>
        <end position="173"/>
    </location>
</feature>
<comment type="caution">
    <text evidence="2">The sequence shown here is derived from an EMBL/GenBank/DDBJ whole genome shotgun (WGS) entry which is preliminary data.</text>
</comment>
<gene>
    <name evidence="2" type="ORF">FJT64_013855</name>
</gene>
<organism evidence="2 3">
    <name type="scientific">Amphibalanus amphitrite</name>
    <name type="common">Striped barnacle</name>
    <name type="synonym">Balanus amphitrite</name>
    <dbReference type="NCBI Taxonomy" id="1232801"/>
    <lineage>
        <taxon>Eukaryota</taxon>
        <taxon>Metazoa</taxon>
        <taxon>Ecdysozoa</taxon>
        <taxon>Arthropoda</taxon>
        <taxon>Crustacea</taxon>
        <taxon>Multicrustacea</taxon>
        <taxon>Cirripedia</taxon>
        <taxon>Thoracica</taxon>
        <taxon>Thoracicalcarea</taxon>
        <taxon>Balanomorpha</taxon>
        <taxon>Balanoidea</taxon>
        <taxon>Balanidae</taxon>
        <taxon>Amphibalaninae</taxon>
        <taxon>Amphibalanus</taxon>
    </lineage>
</organism>
<feature type="compositionally biased region" description="Low complexity" evidence="1">
    <location>
        <begin position="135"/>
        <end position="148"/>
    </location>
</feature>
<accession>A0A6A4UYW0</accession>
<name>A0A6A4UYW0_AMPAM</name>
<dbReference type="AlphaFoldDB" id="A0A6A4UYW0"/>
<sequence length="194" mass="20435">MVQYKIWPAKLMAKVPPSWTPVGPVTVSPPLRSVPGYVWLCQQQQQQGQIMPGTPAGPALRLHERTCQRQLQQRAGVAVRAAPVTLLPPPARLDAAAARPSAPPKHYYGVVDHYYQEEVGLTRCLEDGGGRRRSNSSNSGAARSTAPGGDSGSGGDGPGGGGGGDGWPPVPAHVLSVLQRPAVVLLESLDETNR</sequence>
<evidence type="ECO:0000313" key="2">
    <source>
        <dbReference type="EMBL" id="KAF0287736.1"/>
    </source>
</evidence>